<evidence type="ECO:0000313" key="2">
    <source>
        <dbReference type="Proteomes" id="UP001380953"/>
    </source>
</evidence>
<gene>
    <name evidence="1" type="ORF">WKI47_15530</name>
</gene>
<evidence type="ECO:0000313" key="1">
    <source>
        <dbReference type="EMBL" id="MEJ8305318.1"/>
    </source>
</evidence>
<accession>A0ACC6PEH5</accession>
<organism evidence="1 2">
    <name type="scientific">Saccharibacillus sacchari</name>
    <dbReference type="NCBI Taxonomy" id="456493"/>
    <lineage>
        <taxon>Bacteria</taxon>
        <taxon>Bacillati</taxon>
        <taxon>Bacillota</taxon>
        <taxon>Bacilli</taxon>
        <taxon>Bacillales</taxon>
        <taxon>Paenibacillaceae</taxon>
        <taxon>Saccharibacillus</taxon>
    </lineage>
</organism>
<dbReference type="EMBL" id="JBBKAR010000039">
    <property type="protein sequence ID" value="MEJ8305318.1"/>
    <property type="molecule type" value="Genomic_DNA"/>
</dbReference>
<reference evidence="1" key="1">
    <citation type="submission" date="2024-03" db="EMBL/GenBank/DDBJ databases">
        <title>Whole genome sequecning of epiphytes from Marcgravia umbellata leaves.</title>
        <authorList>
            <person name="Kumar G."/>
            <person name="Savka M.A."/>
        </authorList>
    </citation>
    <scope>NUCLEOTIDE SEQUENCE</scope>
    <source>
        <strain evidence="1">RIT_BL5</strain>
    </source>
</reference>
<sequence>MKKVFILLLVSCLLLICFSGMETHSTRIAFADSAPTEPTIGDTDTAPKEILPEEMLASQPATPKIEFNETASKKDIEDYEKILSFQKEVVPILEESFNEVFPNSVGVEEGNSTQSFDSNQLNELTDYYFDNSNTDDLKVVFVVAKEDENEMKILKEILKTKLKEKVTFEKAKKSIKEFVKMQEEVVDFIDDTYKGQFTVGYDVEKQTIDVELPLTDNSIPSLIPPNSLNNSEISELENNFGSDFINITFTDSSPMPTLARNYPFTNIGGGQQIRLHNPDPTKDSVCSSGYVAYKNNQAFLVTAGHCLNYASPTQSTYKAWAGNATNGTKTFGYEHWSGYNASTRYDLGLIRLTNLDLYVTSRFYTDANNGGINGQLKPYLTVGESGIKKGLLINKSGFRTGITGSTITNVSTTASYGAGFTVAVIRSELRSGTGRIVDGYAAVAGQGDSGGTVYRASDYALVGVQSGIPDREKIYQEIAYDDEMFTSPAWYANSVLGAIYQYTATYDTAVSKMQGQ</sequence>
<dbReference type="Proteomes" id="UP001380953">
    <property type="component" value="Unassembled WGS sequence"/>
</dbReference>
<comment type="caution">
    <text evidence="1">The sequence shown here is derived from an EMBL/GenBank/DDBJ whole genome shotgun (WGS) entry which is preliminary data.</text>
</comment>
<name>A0ACC6PEH5_9BACL</name>
<keyword evidence="2" id="KW-1185">Reference proteome</keyword>
<protein>
    <submittedName>
        <fullName evidence="1">S1 family peptidase</fullName>
    </submittedName>
</protein>
<proteinExistence type="predicted"/>